<dbReference type="Proteomes" id="UP000095230">
    <property type="component" value="Unassembled WGS sequence"/>
</dbReference>
<sequence length="136" mass="14905">MRKMLRHHTFVIITLLCMLGQVLLSNGFSMVSYAQADEMPMVMQMENGANCHSSPTQMKSHCCDAEQNVLPAAQHCCEGNGYCKGDCNHCLVISVTGTLFTVKSWPSFNGSESILATQMPHFHSISLGSDLRPPIA</sequence>
<evidence type="ECO:0000313" key="2">
    <source>
        <dbReference type="Proteomes" id="UP000095230"/>
    </source>
</evidence>
<proteinExistence type="predicted"/>
<protein>
    <submittedName>
        <fullName evidence="1">Uncharacterized protein</fullName>
    </submittedName>
</protein>
<gene>
    <name evidence="1" type="ORF">BEL05_15250</name>
</gene>
<accession>A0A1E5ITD9</accession>
<dbReference type="OrthoDB" id="6264503at2"/>
<organism evidence="1 2">
    <name type="scientific">Shewanella colwelliana</name>
    <name type="common">Alteromonas colwelliana</name>
    <dbReference type="NCBI Taxonomy" id="23"/>
    <lineage>
        <taxon>Bacteria</taxon>
        <taxon>Pseudomonadati</taxon>
        <taxon>Pseudomonadota</taxon>
        <taxon>Gammaproteobacteria</taxon>
        <taxon>Alteromonadales</taxon>
        <taxon>Shewanellaceae</taxon>
        <taxon>Shewanella</taxon>
    </lineage>
</organism>
<reference evidence="1 2" key="1">
    <citation type="submission" date="2016-07" db="EMBL/GenBank/DDBJ databases">
        <title>Whole-genome of two Shewanella species isolated from a digestive organ of sea cucumber Apostichopus japonicus Selenka 1867.</title>
        <authorList>
            <person name="Hong H.-H."/>
            <person name="Choi H."/>
            <person name="Cheon S."/>
            <person name="Oh J.-S."/>
            <person name="Lee H.-G."/>
            <person name="Park C."/>
        </authorList>
    </citation>
    <scope>NUCLEOTIDE SEQUENCE [LARGE SCALE GENOMIC DNA]</scope>
    <source>
        <strain evidence="1 2">CSB03KR</strain>
    </source>
</reference>
<dbReference type="RefSeq" id="WP_069671179.1">
    <property type="nucleotide sequence ID" value="NZ_MCBT01000033.1"/>
</dbReference>
<dbReference type="EMBL" id="MCBT01000033">
    <property type="protein sequence ID" value="OEG73805.1"/>
    <property type="molecule type" value="Genomic_DNA"/>
</dbReference>
<evidence type="ECO:0000313" key="1">
    <source>
        <dbReference type="EMBL" id="OEG73805.1"/>
    </source>
</evidence>
<comment type="caution">
    <text evidence="1">The sequence shown here is derived from an EMBL/GenBank/DDBJ whole genome shotgun (WGS) entry which is preliminary data.</text>
</comment>
<name>A0A1E5ITD9_SHECO</name>
<dbReference type="STRING" id="23.BEL05_15250"/>
<dbReference type="AlphaFoldDB" id="A0A1E5ITD9"/>